<name>D8UC90_VOLCA</name>
<gene>
    <name evidence="2" type="ORF">VOLCADRAFT_97249</name>
</gene>
<dbReference type="Gene3D" id="3.90.1410.10">
    <property type="entry name" value="set domain protein methyltransferase, domain 1"/>
    <property type="match status" value="1"/>
</dbReference>
<feature type="region of interest" description="Disordered" evidence="1">
    <location>
        <begin position="1"/>
        <end position="38"/>
    </location>
</feature>
<proteinExistence type="predicted"/>
<evidence type="ECO:0008006" key="4">
    <source>
        <dbReference type="Google" id="ProtNLM"/>
    </source>
</evidence>
<protein>
    <recommendedName>
        <fullName evidence="4">Rubisco LSMT substrate-binding domain-containing protein</fullName>
    </recommendedName>
</protein>
<dbReference type="EMBL" id="GL378380">
    <property type="protein sequence ID" value="EFJ42603.1"/>
    <property type="molecule type" value="Genomic_DNA"/>
</dbReference>
<evidence type="ECO:0000313" key="2">
    <source>
        <dbReference type="EMBL" id="EFJ42603.1"/>
    </source>
</evidence>
<feature type="compositionally biased region" description="Pro residues" evidence="1">
    <location>
        <begin position="20"/>
        <end position="30"/>
    </location>
</feature>
<sequence>MQQSSRPISSNPPTMRRSRPAPPRWPARRPPPPEDDIEDMTVEQRLERLSQLSGRVGEMRSVFDRESLLRQMGALDPALYAPPQPSRKKISTEEAIEEGEEEEDVDDDRPLEWIEWNDDPLTHVVNNTIIERLPDGMRRRLRLARDADEDEAVISVPLHNCLSVYICEGLEVQDSLERQEAAADFSRMQLAFLERWAVYHGPMPPALVDFLCDFSFDSPPARAKMALWVLWLAETGSDYWREVLGALTPPEDMPHVEFCTDDELMELQWMPYALPISIRREALRTFWEYFGASPLAEGMGWQRTSEVDPLDPEGSSAAAAAAAAGERSPEPLRPLPPFERFLWAYCHSEARSLGNGERVVFFPLADPCIYTTEPTTINTTLAVVADDGPTLDEFAVLATLRPLQKGELLHAHAPFGEGVAEGGGGATSQLHTQFGMVPELGGNEADLQDLQPETGSLDDDWLKRLLGQEASTRLDLITDPKLRHLLTLAESGDADMNQMPPTRRILPPLQLPKLWGPGLVAGVKRLRLDERYIEPTDWEREAIEQSLAEEERTAEAMAAERQAAGFATGGTEGVSYKEYDEWKEDMRSREIVEVPGDITILETDEGRAEWRRLKAAWHSLPRVAPDNKEHGNRMELALQGAPLAQVFSTPRDITRELAAAEAVLSALNRVQAAFPTTIEQDEQLIASAAAAAAAGRAKRGASGASAKGSENSGESLTAAASAALAEAEAAAAAEPPPPPRTAITTARMLGVVAWRLELKRVWRQMAGMVQEYRDALLVAEATATAAATAMGTGEPVAAA</sequence>
<feature type="region of interest" description="Disordered" evidence="1">
    <location>
        <begin position="304"/>
        <end position="331"/>
    </location>
</feature>
<feature type="compositionally biased region" description="Low complexity" evidence="1">
    <location>
        <begin position="317"/>
        <end position="326"/>
    </location>
</feature>
<reference evidence="2 3" key="1">
    <citation type="journal article" date="2010" name="Science">
        <title>Genomic analysis of organismal complexity in the multicellular green alga Volvox carteri.</title>
        <authorList>
            <person name="Prochnik S.E."/>
            <person name="Umen J."/>
            <person name="Nedelcu A.M."/>
            <person name="Hallmann A."/>
            <person name="Miller S.M."/>
            <person name="Nishii I."/>
            <person name="Ferris P."/>
            <person name="Kuo A."/>
            <person name="Mitros T."/>
            <person name="Fritz-Laylin L.K."/>
            <person name="Hellsten U."/>
            <person name="Chapman J."/>
            <person name="Simakov O."/>
            <person name="Rensing S.A."/>
            <person name="Terry A."/>
            <person name="Pangilinan J."/>
            <person name="Kapitonov V."/>
            <person name="Jurka J."/>
            <person name="Salamov A."/>
            <person name="Shapiro H."/>
            <person name="Schmutz J."/>
            <person name="Grimwood J."/>
            <person name="Lindquist E."/>
            <person name="Lucas S."/>
            <person name="Grigoriev I.V."/>
            <person name="Schmitt R."/>
            <person name="Kirk D."/>
            <person name="Rokhsar D.S."/>
        </authorList>
    </citation>
    <scope>NUCLEOTIDE SEQUENCE [LARGE SCALE GENOMIC DNA]</scope>
    <source>
        <strain evidence="3">f. Nagariensis / Eve</strain>
    </source>
</reference>
<dbReference type="OrthoDB" id="535154at2759"/>
<dbReference type="KEGG" id="vcn:VOLCADRAFT_97249"/>
<dbReference type="SUPFAM" id="SSF82199">
    <property type="entry name" value="SET domain"/>
    <property type="match status" value="1"/>
</dbReference>
<organism evidence="3">
    <name type="scientific">Volvox carteri f. nagariensis</name>
    <dbReference type="NCBI Taxonomy" id="3068"/>
    <lineage>
        <taxon>Eukaryota</taxon>
        <taxon>Viridiplantae</taxon>
        <taxon>Chlorophyta</taxon>
        <taxon>core chlorophytes</taxon>
        <taxon>Chlorophyceae</taxon>
        <taxon>CS clade</taxon>
        <taxon>Chlamydomonadales</taxon>
        <taxon>Volvocaceae</taxon>
        <taxon>Volvox</taxon>
    </lineage>
</organism>
<dbReference type="AlphaFoldDB" id="D8UC90"/>
<dbReference type="RefSeq" id="XP_002956254.1">
    <property type="nucleotide sequence ID" value="XM_002956208.1"/>
</dbReference>
<feature type="region of interest" description="Disordered" evidence="1">
    <location>
        <begin position="77"/>
        <end position="107"/>
    </location>
</feature>
<feature type="compositionally biased region" description="Polar residues" evidence="1">
    <location>
        <begin position="1"/>
        <end position="13"/>
    </location>
</feature>
<dbReference type="GeneID" id="9619262"/>
<evidence type="ECO:0000256" key="1">
    <source>
        <dbReference type="SAM" id="MobiDB-lite"/>
    </source>
</evidence>
<accession>D8UC90</accession>
<evidence type="ECO:0000313" key="3">
    <source>
        <dbReference type="Proteomes" id="UP000001058"/>
    </source>
</evidence>
<dbReference type="InParanoid" id="D8UC90"/>
<feature type="compositionally biased region" description="Acidic residues" evidence="1">
    <location>
        <begin position="94"/>
        <end position="107"/>
    </location>
</feature>
<dbReference type="Proteomes" id="UP000001058">
    <property type="component" value="Unassembled WGS sequence"/>
</dbReference>
<keyword evidence="3" id="KW-1185">Reference proteome</keyword>
<dbReference type="InterPro" id="IPR046341">
    <property type="entry name" value="SET_dom_sf"/>
</dbReference>